<accession>A0ABR8DX39</accession>
<keyword evidence="2" id="KW-1185">Reference proteome</keyword>
<reference evidence="1 2" key="1">
    <citation type="journal article" date="2020" name="ISME J.">
        <title>Comparative genomics reveals insights into cyanobacterial evolution and habitat adaptation.</title>
        <authorList>
            <person name="Chen M.Y."/>
            <person name="Teng W.K."/>
            <person name="Zhao L."/>
            <person name="Hu C.X."/>
            <person name="Zhou Y.K."/>
            <person name="Han B.P."/>
            <person name="Song L.R."/>
            <person name="Shu W.S."/>
        </authorList>
    </citation>
    <scope>NUCLEOTIDE SEQUENCE [LARGE SCALE GENOMIC DNA]</scope>
    <source>
        <strain evidence="1 2">FACHB-838</strain>
    </source>
</reference>
<evidence type="ECO:0008006" key="3">
    <source>
        <dbReference type="Google" id="ProtNLM"/>
    </source>
</evidence>
<comment type="caution">
    <text evidence="1">The sequence shown here is derived from an EMBL/GenBank/DDBJ whole genome shotgun (WGS) entry which is preliminary data.</text>
</comment>
<dbReference type="EMBL" id="JACJSI010000130">
    <property type="protein sequence ID" value="MBD2534037.1"/>
    <property type="molecule type" value="Genomic_DNA"/>
</dbReference>
<gene>
    <name evidence="1" type="ORF">H6G97_32675</name>
</gene>
<dbReference type="Proteomes" id="UP000623440">
    <property type="component" value="Unassembled WGS sequence"/>
</dbReference>
<sequence length="94" mass="10721">MQVEGQTVGDRYEELELHLRPRTTETVSIKIPTDTLRSLEKVAANRDMKLDTLLKFYIGQSLQQDIALERAIKEGENTETVSREAIFKILDSKG</sequence>
<proteinExistence type="predicted"/>
<organism evidence="1 2">
    <name type="scientific">Nostoc flagelliforme FACHB-838</name>
    <dbReference type="NCBI Taxonomy" id="2692904"/>
    <lineage>
        <taxon>Bacteria</taxon>
        <taxon>Bacillati</taxon>
        <taxon>Cyanobacteriota</taxon>
        <taxon>Cyanophyceae</taxon>
        <taxon>Nostocales</taxon>
        <taxon>Nostocaceae</taxon>
        <taxon>Nostoc</taxon>
    </lineage>
</organism>
<protein>
    <recommendedName>
        <fullName evidence="3">CopG family transcriptional regulator</fullName>
    </recommendedName>
</protein>
<name>A0ABR8DX39_9NOSO</name>
<evidence type="ECO:0000313" key="1">
    <source>
        <dbReference type="EMBL" id="MBD2534037.1"/>
    </source>
</evidence>
<evidence type="ECO:0000313" key="2">
    <source>
        <dbReference type="Proteomes" id="UP000623440"/>
    </source>
</evidence>